<gene>
    <name evidence="2" type="ORF">Tc00.1047053510519.10</name>
</gene>
<accession>Q4DEB6</accession>
<feature type="coiled-coil region" evidence="1">
    <location>
        <begin position="1089"/>
        <end position="1116"/>
    </location>
</feature>
<dbReference type="InParanoid" id="Q4DEB6"/>
<keyword evidence="1" id="KW-0175">Coiled coil</keyword>
<dbReference type="EMBL" id="AAHK01000580">
    <property type="protein sequence ID" value="EAN90853.1"/>
    <property type="molecule type" value="Genomic_DNA"/>
</dbReference>
<reference evidence="2 3" key="1">
    <citation type="journal article" date="2005" name="Science">
        <title>The genome sequence of Trypanosoma cruzi, etiologic agent of Chagas disease.</title>
        <authorList>
            <person name="El-Sayed N.M."/>
            <person name="Myler P.J."/>
            <person name="Bartholomeu D.C."/>
            <person name="Nilsson D."/>
            <person name="Aggarwal G."/>
            <person name="Tran A.N."/>
            <person name="Ghedin E."/>
            <person name="Worthey E.A."/>
            <person name="Delcher A.L."/>
            <person name="Blandin G."/>
            <person name="Westenberger S.J."/>
            <person name="Caler E."/>
            <person name="Cerqueira G.C."/>
            <person name="Branche C."/>
            <person name="Haas B."/>
            <person name="Anupama A."/>
            <person name="Arner E."/>
            <person name="Aslund L."/>
            <person name="Attipoe P."/>
            <person name="Bontempi E."/>
            <person name="Bringaud F."/>
            <person name="Burton P."/>
            <person name="Cadag E."/>
            <person name="Campbell D.A."/>
            <person name="Carrington M."/>
            <person name="Crabtree J."/>
            <person name="Darban H."/>
            <person name="da Silveira J.F."/>
            <person name="de Jong P."/>
            <person name="Edwards K."/>
            <person name="Englund P.T."/>
            <person name="Fazelina G."/>
            <person name="Feldblyum T."/>
            <person name="Ferella M."/>
            <person name="Frasch A.C."/>
            <person name="Gull K."/>
            <person name="Horn D."/>
            <person name="Hou L."/>
            <person name="Huang Y."/>
            <person name="Kindlund E."/>
            <person name="Klingbeil M."/>
            <person name="Kluge S."/>
            <person name="Koo H."/>
            <person name="Lacerda D."/>
            <person name="Levin M.J."/>
            <person name="Lorenzi H."/>
            <person name="Louie T."/>
            <person name="Machado C.R."/>
            <person name="McCulloch R."/>
            <person name="McKenna A."/>
            <person name="Mizuno Y."/>
            <person name="Mottram J.C."/>
            <person name="Nelson S."/>
            <person name="Ochaya S."/>
            <person name="Osoegawa K."/>
            <person name="Pai G."/>
            <person name="Parsons M."/>
            <person name="Pentony M."/>
            <person name="Pettersson U."/>
            <person name="Pop M."/>
            <person name="Ramirez J.L."/>
            <person name="Rinta J."/>
            <person name="Robertson L."/>
            <person name="Salzberg S.L."/>
            <person name="Sanchez D.O."/>
            <person name="Seyler A."/>
            <person name="Sharma R."/>
            <person name="Shetty J."/>
            <person name="Simpson A.J."/>
            <person name="Sisk E."/>
            <person name="Tammi M.T."/>
            <person name="Tarleton R."/>
            <person name="Teixeira S."/>
            <person name="Van Aken S."/>
            <person name="Vogt C."/>
            <person name="Ward P.N."/>
            <person name="Wickstead B."/>
            <person name="Wortman J."/>
            <person name="White O."/>
            <person name="Fraser C.M."/>
            <person name="Stuart K.D."/>
            <person name="Andersson B."/>
        </authorList>
    </citation>
    <scope>NUCLEOTIDE SEQUENCE [LARGE SCALE GENOMIC DNA]</scope>
    <source>
        <strain evidence="2 3">CL Brener</strain>
    </source>
</reference>
<dbReference type="GeneID" id="3543977"/>
<dbReference type="STRING" id="353153.Q4DEB6"/>
<evidence type="ECO:0000313" key="3">
    <source>
        <dbReference type="Proteomes" id="UP000002296"/>
    </source>
</evidence>
<comment type="caution">
    <text evidence="2">The sequence shown here is derived from an EMBL/GenBank/DDBJ whole genome shotgun (WGS) entry which is preliminary data.</text>
</comment>
<protein>
    <submittedName>
        <fullName evidence="2">Uncharacterized protein</fullName>
    </submittedName>
</protein>
<dbReference type="AlphaFoldDB" id="Q4DEB6"/>
<dbReference type="Proteomes" id="UP000002296">
    <property type="component" value="Unassembled WGS sequence"/>
</dbReference>
<dbReference type="PaxDb" id="353153-Q4DEB6"/>
<evidence type="ECO:0000256" key="1">
    <source>
        <dbReference type="SAM" id="Coils"/>
    </source>
</evidence>
<dbReference type="KEGG" id="tcr:510519.10"/>
<dbReference type="SMR" id="Q4DEB6"/>
<keyword evidence="3" id="KW-1185">Reference proteome</keyword>
<organism evidence="2 3">
    <name type="scientific">Trypanosoma cruzi (strain CL Brener)</name>
    <dbReference type="NCBI Taxonomy" id="353153"/>
    <lineage>
        <taxon>Eukaryota</taxon>
        <taxon>Discoba</taxon>
        <taxon>Euglenozoa</taxon>
        <taxon>Kinetoplastea</taxon>
        <taxon>Metakinetoplastina</taxon>
        <taxon>Trypanosomatida</taxon>
        <taxon>Trypanosomatidae</taxon>
        <taxon>Trypanosoma</taxon>
        <taxon>Schizotrypanum</taxon>
    </lineage>
</organism>
<proteinExistence type="predicted"/>
<sequence>MRDGGNMAWTASRVERVLEGIAALHNRNDTERMAHLQRENDRLTKELSEMERVHKAAVKDLSEKGTKMEHLMRQLLAERSRLMEELAQMRETRTLDGKEMNLTASLNDTLLKSEMAVQTDALRPHGPPRERTTQTVRELEEVAVQTDALRPHGPPREWTTQTVKELEEVAVQTDALRPHGPPRERTTQTVRELEEVAVQTDALRPHGPPRERTTQTVRELEEVAVQTDALRPHGPPGEWTTQTVRELEEVAVQTDALRPHGPPGEWTTQTVRELEEVAVQTDALRPHGPPRERTTQTVRELEEVAVQTDALRPHGPPGERTTQTVKELEEVAVQTDALRPHGPPRERTTQTVRELEEVAVQTDALRPHGPPGEWTTQTVRELEEVAVQTDALRPHGPPGEWTTQTVRELEEVAVQTDALRPHGPPRERTTQTVRELEEVAVQTDALRPHGPPGERTTQTVKELEEVAVQTDALRPHGPPREWTTQTVKELEEVAVQTDALRPHGPPREWTTQTVRELEEVAVQTDALRPHGPPRERTTQTVRELEEVAVQTDALRPHGPPRERTTQTSWKNDFNLPTRSIYVAKAMGQTSAFLNAKAFPVKYVYGLLTPISVHFIHGAECLALAIYFIGQWVENVKLDIPTADFVFVGVNVQGWWQWRRQALIHLDAVTDIVRAYSDAADPLWWCAALAAVLLDLDMDHTMSVGDFIAAGCGGDVGTQTPCTPVSLNEMIAFLKISPKSCVLVTKKNSDFGDTFGLLMAVSVLENEALFYIVRPSGSAGGDEGTTGDSPICSLKGEWRSSRELLSEFDLFQTVRCFSSYTNPEIRWVDAVQGHFTSVSVLLPEGVLVTRDAIYARLFDVTTSLWWPVEVISREGNTLMFFSPFLESATSVIVLLNVDVDTVRRLEFLQIVSEELGIFQRKTAVVVQVDGQEVCTSSLTLNAAVGQEPAPREGIASISAHFGEPDPTTDAEYSMKEIRAIDVRRNQSTTAADEARSQNLIVSLEADAIFRMVKETLAVHMELMVNYMDRFLELLSFSLWSQPPRLDERGGAVVLSPMLATTIARQHVELSTMRARKDFLSESLCCAAKELNSTKTKLNCLEEENGVLREELAQQASACEILRQDIVAKDEKLAGAARYCCAVEEQLRLAMDSFLELRCCAEEMQ</sequence>
<name>Q4DEB6_TRYCC</name>
<evidence type="ECO:0000313" key="2">
    <source>
        <dbReference type="EMBL" id="EAN90853.1"/>
    </source>
</evidence>
<dbReference type="RefSeq" id="XP_812704.1">
    <property type="nucleotide sequence ID" value="XM_807611.1"/>
</dbReference>
<feature type="coiled-coil region" evidence="1">
    <location>
        <begin position="26"/>
        <end position="92"/>
    </location>
</feature>